<reference evidence="1" key="1">
    <citation type="submission" date="2023-08" db="EMBL/GenBank/DDBJ databases">
        <authorList>
            <person name="Alioto T."/>
            <person name="Alioto T."/>
            <person name="Gomez Garrido J."/>
        </authorList>
    </citation>
    <scope>NUCLEOTIDE SEQUENCE</scope>
</reference>
<dbReference type="Proteomes" id="UP001162480">
    <property type="component" value="Chromosome 2"/>
</dbReference>
<gene>
    <name evidence="1" type="ORF">OCTVUL_1B022973</name>
</gene>
<evidence type="ECO:0000313" key="1">
    <source>
        <dbReference type="EMBL" id="CAI9718449.1"/>
    </source>
</evidence>
<keyword evidence="2" id="KW-1185">Reference proteome</keyword>
<sequence length="106" mass="12301">MNQATWTGFYKNLSYLQRILHANKVIPTSKHKGNEDYTLLNLQSKICNSQFIFIAVFETIEISKNKQNKRNLTCLEISKQLQCLEIETRSSVFKIVYSVKIVSTLL</sequence>
<proteinExistence type="predicted"/>
<protein>
    <submittedName>
        <fullName evidence="1">Uncharacterized protein</fullName>
    </submittedName>
</protein>
<evidence type="ECO:0000313" key="2">
    <source>
        <dbReference type="Proteomes" id="UP001162480"/>
    </source>
</evidence>
<organism evidence="1 2">
    <name type="scientific">Octopus vulgaris</name>
    <name type="common">Common octopus</name>
    <dbReference type="NCBI Taxonomy" id="6645"/>
    <lineage>
        <taxon>Eukaryota</taxon>
        <taxon>Metazoa</taxon>
        <taxon>Spiralia</taxon>
        <taxon>Lophotrochozoa</taxon>
        <taxon>Mollusca</taxon>
        <taxon>Cephalopoda</taxon>
        <taxon>Coleoidea</taxon>
        <taxon>Octopodiformes</taxon>
        <taxon>Octopoda</taxon>
        <taxon>Incirrata</taxon>
        <taxon>Octopodidae</taxon>
        <taxon>Octopus</taxon>
    </lineage>
</organism>
<dbReference type="AlphaFoldDB" id="A0AA36ALZ2"/>
<accession>A0AA36ALZ2</accession>
<dbReference type="EMBL" id="OX597815">
    <property type="protein sequence ID" value="CAI9718449.1"/>
    <property type="molecule type" value="Genomic_DNA"/>
</dbReference>
<name>A0AA36ALZ2_OCTVU</name>